<sequence>MSFLFNVSPVKRIECASLVIAKKLLRVLLVVVASGLLSACQWHSPEDDFIEYAARLSRVLTVTSPEAPQEQDSALPSKRHLILTIPRRSMGLIDSYALRACGLFQIIAQKNASLGKVQDPFRDFDYQTEFLFTLNQCQKSSSLSQAQYHLLDEIKQQKYEDMMAHFHNLLLGSEAMRHQLMASLWFSDSQEYYFDDVKQAWQALTALHTLIIKAQFDQIKPTKLVHFQEALEKSELIGRLTYSLQRSALWLDTSSHILRSNQDKIPCGAQRDKTRVTRLNNVLHHYYAPTIQSYTASLNRAYLNLSPFLEPVRYALNQVQHQLALDHAFQQFKQANLAHVNAWQSIQRRCLPQP</sequence>
<proteinExistence type="predicted"/>
<dbReference type="RefSeq" id="WP_306100040.1">
    <property type="nucleotide sequence ID" value="NZ_CP162601.1"/>
</dbReference>
<dbReference type="InterPro" id="IPR021431">
    <property type="entry name" value="DUF3080"/>
</dbReference>
<name>A0AB39H968_9VIBR</name>
<gene>
    <name evidence="1" type="ORF">AB0763_07030</name>
</gene>
<organism evidence="1">
    <name type="scientific">Vibrio sp. HB236076</name>
    <dbReference type="NCBI Taxonomy" id="3232307"/>
    <lineage>
        <taxon>Bacteria</taxon>
        <taxon>Pseudomonadati</taxon>
        <taxon>Pseudomonadota</taxon>
        <taxon>Gammaproteobacteria</taxon>
        <taxon>Vibrionales</taxon>
        <taxon>Vibrionaceae</taxon>
        <taxon>Vibrio</taxon>
    </lineage>
</organism>
<evidence type="ECO:0000313" key="1">
    <source>
        <dbReference type="EMBL" id="XDK23992.1"/>
    </source>
</evidence>
<dbReference type="Pfam" id="PF11279">
    <property type="entry name" value="DUF3080"/>
    <property type="match status" value="1"/>
</dbReference>
<accession>A0AB39H968</accession>
<dbReference type="AlphaFoldDB" id="A0AB39H968"/>
<reference evidence="1" key="1">
    <citation type="submission" date="2024-07" db="EMBL/GenBank/DDBJ databases">
        <title>Genome Analysis of a Potential Novel Vibrio Species Secreting pH- and Thermo-stable Alginate Lyase and its Application in Producing Alginate Oligosaccharides.</title>
        <authorList>
            <person name="Huang H."/>
            <person name="Bao K."/>
        </authorList>
    </citation>
    <scope>NUCLEOTIDE SEQUENCE</scope>
    <source>
        <strain evidence="1">HB236076</strain>
    </source>
</reference>
<dbReference type="KEGG" id="vih:AB0763_07030"/>
<dbReference type="EMBL" id="CP162601">
    <property type="protein sequence ID" value="XDK23992.1"/>
    <property type="molecule type" value="Genomic_DNA"/>
</dbReference>
<protein>
    <submittedName>
        <fullName evidence="1">DUF3080 family protein</fullName>
    </submittedName>
</protein>